<dbReference type="NCBIfam" id="TIGR00765">
    <property type="entry name" value="yihY_not_rbn"/>
    <property type="match status" value="1"/>
</dbReference>
<protein>
    <submittedName>
        <fullName evidence="8">Membrane protein</fullName>
    </submittedName>
</protein>
<dbReference type="PANTHER" id="PTHR30213:SF0">
    <property type="entry name" value="UPF0761 MEMBRANE PROTEIN YIHY"/>
    <property type="match status" value="1"/>
</dbReference>
<evidence type="ECO:0000256" key="7">
    <source>
        <dbReference type="SAM" id="Phobius"/>
    </source>
</evidence>
<keyword evidence="3 7" id="KW-0812">Transmembrane</keyword>
<name>A0A1I2CCS8_9MICO</name>
<feature type="compositionally biased region" description="Basic and acidic residues" evidence="6">
    <location>
        <begin position="65"/>
        <end position="88"/>
    </location>
</feature>
<comment type="subcellular location">
    <subcellularLocation>
        <location evidence="1">Cell membrane</location>
        <topology evidence="1">Multi-pass membrane protein</topology>
    </subcellularLocation>
</comment>
<evidence type="ECO:0000313" key="9">
    <source>
        <dbReference type="Proteomes" id="UP000198520"/>
    </source>
</evidence>
<evidence type="ECO:0000256" key="2">
    <source>
        <dbReference type="ARBA" id="ARBA00022475"/>
    </source>
</evidence>
<evidence type="ECO:0000256" key="3">
    <source>
        <dbReference type="ARBA" id="ARBA00022692"/>
    </source>
</evidence>
<feature type="transmembrane region" description="Helical" evidence="7">
    <location>
        <begin position="118"/>
        <end position="140"/>
    </location>
</feature>
<dbReference type="STRING" id="285351.SAMN04488035_0073"/>
<accession>A0A1I2CCS8</accession>
<evidence type="ECO:0000256" key="1">
    <source>
        <dbReference type="ARBA" id="ARBA00004651"/>
    </source>
</evidence>
<feature type="compositionally biased region" description="Basic and acidic residues" evidence="6">
    <location>
        <begin position="1"/>
        <end position="40"/>
    </location>
</feature>
<dbReference type="PANTHER" id="PTHR30213">
    <property type="entry name" value="INNER MEMBRANE PROTEIN YHJD"/>
    <property type="match status" value="1"/>
</dbReference>
<sequence>MKHNRDDSQPEVHDVGEASAHDPGARGSTARERAAHERAAGEGQGPGESETAAAGHGIDGSARAAGERETRGDQAPHPDDDGKPDSPTDLRGGTLKYGLIRAVREFVRDQCTDLAAALTYRGVLAIAPAILALVSILGVVGNGPQIVENLLGVVEDVASEDAVEGVKPILEQVTESQSAGLALIVGVLIALWSASGYVTAFSRAMNRIYEIEEGRPIWKLRPIMYALTVFLLILLALAAVMLVASGEVARSIGSAIGLSDTAVTVWNIAKWPVVLLVVIVAVAVLYHLTPNIKQPKFRWVSPGAALAIIVWILASVGFGFYVSNFGNYGATYGTLAGVIVFLLWMWISNLALLLGAEIDAELERSRQLQAGLPAEEEIQLPPRDTRGIDKRAKVERKEIAQGREIRERSAE</sequence>
<dbReference type="RefSeq" id="WP_219810158.1">
    <property type="nucleotide sequence ID" value="NZ_BNAN01000001.1"/>
</dbReference>
<proteinExistence type="predicted"/>
<keyword evidence="5 7" id="KW-0472">Membrane</keyword>
<evidence type="ECO:0000313" key="8">
    <source>
        <dbReference type="EMBL" id="SFE66116.1"/>
    </source>
</evidence>
<dbReference type="GO" id="GO:0005886">
    <property type="term" value="C:plasma membrane"/>
    <property type="evidence" value="ECO:0007669"/>
    <property type="project" value="UniProtKB-SubCell"/>
</dbReference>
<feature type="transmembrane region" description="Helical" evidence="7">
    <location>
        <begin position="268"/>
        <end position="288"/>
    </location>
</feature>
<evidence type="ECO:0000256" key="5">
    <source>
        <dbReference type="ARBA" id="ARBA00023136"/>
    </source>
</evidence>
<dbReference type="Proteomes" id="UP000198520">
    <property type="component" value="Unassembled WGS sequence"/>
</dbReference>
<dbReference type="AlphaFoldDB" id="A0A1I2CCS8"/>
<evidence type="ECO:0000256" key="4">
    <source>
        <dbReference type="ARBA" id="ARBA00022989"/>
    </source>
</evidence>
<reference evidence="9" key="1">
    <citation type="submission" date="2016-10" db="EMBL/GenBank/DDBJ databases">
        <authorList>
            <person name="Varghese N."/>
            <person name="Submissions S."/>
        </authorList>
    </citation>
    <scope>NUCLEOTIDE SEQUENCE [LARGE SCALE GENOMIC DNA]</scope>
    <source>
        <strain evidence="9">DSM 19083</strain>
    </source>
</reference>
<keyword evidence="2" id="KW-1003">Cell membrane</keyword>
<gene>
    <name evidence="8" type="ORF">SAMN04488035_0073</name>
</gene>
<keyword evidence="9" id="KW-1185">Reference proteome</keyword>
<feature type="transmembrane region" description="Helical" evidence="7">
    <location>
        <begin position="334"/>
        <end position="356"/>
    </location>
</feature>
<dbReference type="InterPro" id="IPR017039">
    <property type="entry name" value="Virul_fac_BrkB"/>
</dbReference>
<feature type="region of interest" description="Disordered" evidence="6">
    <location>
        <begin position="1"/>
        <end position="92"/>
    </location>
</feature>
<feature type="transmembrane region" description="Helical" evidence="7">
    <location>
        <begin position="179"/>
        <end position="202"/>
    </location>
</feature>
<dbReference type="EMBL" id="FONZ01000001">
    <property type="protein sequence ID" value="SFE66116.1"/>
    <property type="molecule type" value="Genomic_DNA"/>
</dbReference>
<organism evidence="8 9">
    <name type="scientific">Flavimobilis marinus</name>
    <dbReference type="NCBI Taxonomy" id="285351"/>
    <lineage>
        <taxon>Bacteria</taxon>
        <taxon>Bacillati</taxon>
        <taxon>Actinomycetota</taxon>
        <taxon>Actinomycetes</taxon>
        <taxon>Micrococcales</taxon>
        <taxon>Jonesiaceae</taxon>
        <taxon>Flavimobilis</taxon>
    </lineage>
</organism>
<dbReference type="Pfam" id="PF03631">
    <property type="entry name" value="Virul_fac_BrkB"/>
    <property type="match status" value="1"/>
</dbReference>
<feature type="transmembrane region" description="Helical" evidence="7">
    <location>
        <begin position="300"/>
        <end position="322"/>
    </location>
</feature>
<evidence type="ECO:0000256" key="6">
    <source>
        <dbReference type="SAM" id="MobiDB-lite"/>
    </source>
</evidence>
<feature type="transmembrane region" description="Helical" evidence="7">
    <location>
        <begin position="223"/>
        <end position="244"/>
    </location>
</feature>
<keyword evidence="4 7" id="KW-1133">Transmembrane helix</keyword>